<comment type="caution">
    <text evidence="3">The sequence shown here is derived from an EMBL/GenBank/DDBJ whole genome shotgun (WGS) entry which is preliminary data.</text>
</comment>
<dbReference type="EMBL" id="MU151513">
    <property type="protein sequence ID" value="KAF9443150.1"/>
    <property type="molecule type" value="Genomic_DNA"/>
</dbReference>
<reference evidence="3" key="1">
    <citation type="submission" date="2020-11" db="EMBL/GenBank/DDBJ databases">
        <authorList>
            <consortium name="DOE Joint Genome Institute"/>
            <person name="Ahrendt S."/>
            <person name="Riley R."/>
            <person name="Andreopoulos W."/>
            <person name="Labutti K."/>
            <person name="Pangilinan J."/>
            <person name="Ruiz-Duenas F.J."/>
            <person name="Barrasa J.M."/>
            <person name="Sanchez-Garcia M."/>
            <person name="Camarero S."/>
            <person name="Miyauchi S."/>
            <person name="Serrano A."/>
            <person name="Linde D."/>
            <person name="Babiker R."/>
            <person name="Drula E."/>
            <person name="Ayuso-Fernandez I."/>
            <person name="Pacheco R."/>
            <person name="Padilla G."/>
            <person name="Ferreira P."/>
            <person name="Barriuso J."/>
            <person name="Kellner H."/>
            <person name="Castanera R."/>
            <person name="Alfaro M."/>
            <person name="Ramirez L."/>
            <person name="Pisabarro A.G."/>
            <person name="Kuo A."/>
            <person name="Tritt A."/>
            <person name="Lipzen A."/>
            <person name="He G."/>
            <person name="Yan M."/>
            <person name="Ng V."/>
            <person name="Cullen D."/>
            <person name="Martin F."/>
            <person name="Rosso M.-N."/>
            <person name="Henrissat B."/>
            <person name="Hibbett D."/>
            <person name="Martinez A.T."/>
            <person name="Grigoriev I.V."/>
        </authorList>
    </citation>
    <scope>NUCLEOTIDE SEQUENCE</scope>
    <source>
        <strain evidence="3">MF-IS2</strain>
    </source>
</reference>
<feature type="compositionally biased region" description="Low complexity" evidence="2">
    <location>
        <begin position="134"/>
        <end position="156"/>
    </location>
</feature>
<feature type="coiled-coil region" evidence="1">
    <location>
        <begin position="76"/>
        <end position="106"/>
    </location>
</feature>
<dbReference type="OrthoDB" id="3068801at2759"/>
<sequence>MSQSPQPLQITETSNSVIPFPFLAPTPAARDNVVTVKREGKEQILPPPPPECNQEDVEDPFQDPEISDGDVSHQEVRGARNALDHLQQLTNQLEAELQRLNDLARSGQLSEVERAWLEEIRRTAGLTMPFDRGSVSSSEASYSTAPPSYSSELNHS</sequence>
<feature type="compositionally biased region" description="Acidic residues" evidence="2">
    <location>
        <begin position="53"/>
        <end position="68"/>
    </location>
</feature>
<proteinExistence type="predicted"/>
<feature type="region of interest" description="Disordered" evidence="2">
    <location>
        <begin position="1"/>
        <end position="25"/>
    </location>
</feature>
<dbReference type="AlphaFoldDB" id="A0A9P5X4N4"/>
<name>A0A9P5X4N4_9AGAR</name>
<evidence type="ECO:0000313" key="4">
    <source>
        <dbReference type="Proteomes" id="UP000807342"/>
    </source>
</evidence>
<gene>
    <name evidence="3" type="ORF">P691DRAFT_779036</name>
</gene>
<evidence type="ECO:0000256" key="1">
    <source>
        <dbReference type="SAM" id="Coils"/>
    </source>
</evidence>
<dbReference type="Proteomes" id="UP000807342">
    <property type="component" value="Unassembled WGS sequence"/>
</dbReference>
<organism evidence="3 4">
    <name type="scientific">Macrolepiota fuliginosa MF-IS2</name>
    <dbReference type="NCBI Taxonomy" id="1400762"/>
    <lineage>
        <taxon>Eukaryota</taxon>
        <taxon>Fungi</taxon>
        <taxon>Dikarya</taxon>
        <taxon>Basidiomycota</taxon>
        <taxon>Agaricomycotina</taxon>
        <taxon>Agaricomycetes</taxon>
        <taxon>Agaricomycetidae</taxon>
        <taxon>Agaricales</taxon>
        <taxon>Agaricineae</taxon>
        <taxon>Agaricaceae</taxon>
        <taxon>Macrolepiota</taxon>
    </lineage>
</organism>
<feature type="region of interest" description="Disordered" evidence="2">
    <location>
        <begin position="127"/>
        <end position="156"/>
    </location>
</feature>
<protein>
    <submittedName>
        <fullName evidence="3">Uncharacterized protein</fullName>
    </submittedName>
</protein>
<feature type="compositionally biased region" description="Polar residues" evidence="2">
    <location>
        <begin position="1"/>
        <end position="17"/>
    </location>
</feature>
<accession>A0A9P5X4N4</accession>
<keyword evidence="4" id="KW-1185">Reference proteome</keyword>
<feature type="region of interest" description="Disordered" evidence="2">
    <location>
        <begin position="38"/>
        <end position="73"/>
    </location>
</feature>
<evidence type="ECO:0000313" key="3">
    <source>
        <dbReference type="EMBL" id="KAF9443150.1"/>
    </source>
</evidence>
<keyword evidence="1" id="KW-0175">Coiled coil</keyword>
<evidence type="ECO:0000256" key="2">
    <source>
        <dbReference type="SAM" id="MobiDB-lite"/>
    </source>
</evidence>